<dbReference type="OrthoDB" id="463286at2"/>
<protein>
    <submittedName>
        <fullName evidence="1">2'-5' RNA ligase</fullName>
    </submittedName>
</protein>
<dbReference type="AlphaFoldDB" id="A0A7W7EKM1"/>
<dbReference type="RefSeq" id="WP_028750528.1">
    <property type="nucleotide sequence ID" value="NZ_JACIIG010000005.1"/>
</dbReference>
<gene>
    <name evidence="1" type="ORF">GGE60_002708</name>
</gene>
<dbReference type="Pfam" id="PF13563">
    <property type="entry name" value="2_5_RNA_ligase2"/>
    <property type="match status" value="1"/>
</dbReference>
<organism evidence="1 2">
    <name type="scientific">Rhizobium leucaenae</name>
    <dbReference type="NCBI Taxonomy" id="29450"/>
    <lineage>
        <taxon>Bacteria</taxon>
        <taxon>Pseudomonadati</taxon>
        <taxon>Pseudomonadota</taxon>
        <taxon>Alphaproteobacteria</taxon>
        <taxon>Hyphomicrobiales</taxon>
        <taxon>Rhizobiaceae</taxon>
        <taxon>Rhizobium/Agrobacterium group</taxon>
        <taxon>Rhizobium</taxon>
    </lineage>
</organism>
<dbReference type="Proteomes" id="UP000543836">
    <property type="component" value="Unassembled WGS sequence"/>
</dbReference>
<keyword evidence="1" id="KW-0436">Ligase</keyword>
<dbReference type="EMBL" id="JACIIG010000005">
    <property type="protein sequence ID" value="MBB4568592.1"/>
    <property type="molecule type" value="Genomic_DNA"/>
</dbReference>
<evidence type="ECO:0000313" key="1">
    <source>
        <dbReference type="EMBL" id="MBB4568592.1"/>
    </source>
</evidence>
<dbReference type="InterPro" id="IPR009097">
    <property type="entry name" value="Cyclic_Pdiesterase"/>
</dbReference>
<sequence length="182" mass="20520">MSYAISLKCTNNTALPVLDLWRQASAFETVPSMQELSYPPHLTFAIYEDISPERLCEAAAKAFQDIPAISVEFSGIRHFRNDVLVLWARPVDDSALRHAHDAIHQEIDPTLCDEHYRPSQWQPHCTIAMKIPMASAETALTWAAETPARFTVTFDAADCVRFPPVEILSEVKLAPRYSANHR</sequence>
<dbReference type="SUPFAM" id="SSF55144">
    <property type="entry name" value="LigT-like"/>
    <property type="match status" value="1"/>
</dbReference>
<proteinExistence type="predicted"/>
<name>A0A7W7EKM1_9HYPH</name>
<dbReference type="GO" id="GO:0016874">
    <property type="term" value="F:ligase activity"/>
    <property type="evidence" value="ECO:0007669"/>
    <property type="project" value="UniProtKB-KW"/>
</dbReference>
<reference evidence="1 2" key="1">
    <citation type="submission" date="2020-08" db="EMBL/GenBank/DDBJ databases">
        <title>Genomic Encyclopedia of Type Strains, Phase IV (KMG-V): Genome sequencing to study the core and pangenomes of soil and plant-associated prokaryotes.</title>
        <authorList>
            <person name="Whitman W."/>
        </authorList>
    </citation>
    <scope>NUCLEOTIDE SEQUENCE [LARGE SCALE GENOMIC DNA]</scope>
    <source>
        <strain evidence="1 2">SEMIA 492</strain>
    </source>
</reference>
<comment type="caution">
    <text evidence="1">The sequence shown here is derived from an EMBL/GenBank/DDBJ whole genome shotgun (WGS) entry which is preliminary data.</text>
</comment>
<keyword evidence="2" id="KW-1185">Reference proteome</keyword>
<accession>A0A7W7EKM1</accession>
<dbReference type="Gene3D" id="3.90.1140.10">
    <property type="entry name" value="Cyclic phosphodiesterase"/>
    <property type="match status" value="1"/>
</dbReference>
<evidence type="ECO:0000313" key="2">
    <source>
        <dbReference type="Proteomes" id="UP000543836"/>
    </source>
</evidence>